<gene>
    <name evidence="2" type="ORF">ZEAMMB73_Zm00001d028045</name>
</gene>
<keyword evidence="2" id="KW-0548">Nucleotidyltransferase</keyword>
<dbReference type="AlphaFoldDB" id="A0A1D6JRJ6"/>
<reference evidence="2" key="1">
    <citation type="submission" date="2015-12" db="EMBL/GenBank/DDBJ databases">
        <title>Update maize B73 reference genome by single molecule sequencing technologies.</title>
        <authorList>
            <consortium name="Maize Genome Sequencing Project"/>
            <person name="Ware D."/>
        </authorList>
    </citation>
    <scope>NUCLEOTIDE SEQUENCE [LARGE SCALE GENOMIC DNA]</scope>
    <source>
        <tissue evidence="2">Seedling</tissue>
    </source>
</reference>
<dbReference type="Gene3D" id="3.90.550.10">
    <property type="entry name" value="Spore Coat Polysaccharide Biosynthesis Protein SpsA, Chain A"/>
    <property type="match status" value="1"/>
</dbReference>
<name>A0A1D6JRJ6_MAIZE</name>
<dbReference type="CDD" id="cd06428">
    <property type="entry name" value="M1P_guanylylT_A_like_N"/>
    <property type="match status" value="1"/>
</dbReference>
<dbReference type="GO" id="GO:0016779">
    <property type="term" value="F:nucleotidyltransferase activity"/>
    <property type="evidence" value="ECO:0007669"/>
    <property type="project" value="UniProtKB-KW"/>
</dbReference>
<dbReference type="PANTHER" id="PTHR22572">
    <property type="entry name" value="SUGAR-1-PHOSPHATE GUANYL TRANSFERASE"/>
    <property type="match status" value="1"/>
</dbReference>
<dbReference type="Pfam" id="PF00483">
    <property type="entry name" value="NTP_transferase"/>
    <property type="match status" value="1"/>
</dbReference>
<evidence type="ECO:0000259" key="1">
    <source>
        <dbReference type="Pfam" id="PF00483"/>
    </source>
</evidence>
<dbReference type="SUPFAM" id="SSF53448">
    <property type="entry name" value="Nucleotide-diphospho-sugar transferases"/>
    <property type="match status" value="1"/>
</dbReference>
<dbReference type="InterPro" id="IPR005835">
    <property type="entry name" value="NTP_transferase_dom"/>
</dbReference>
<dbReference type="EMBL" id="CM007647">
    <property type="protein sequence ID" value="ONL94566.1"/>
    <property type="molecule type" value="Genomic_DNA"/>
</dbReference>
<dbReference type="InterPro" id="IPR029044">
    <property type="entry name" value="Nucleotide-diphossugar_trans"/>
</dbReference>
<proteinExistence type="predicted"/>
<dbReference type="InterPro" id="IPR050486">
    <property type="entry name" value="Mannose-1P_guanyltransferase"/>
</dbReference>
<evidence type="ECO:0000313" key="2">
    <source>
        <dbReference type="EMBL" id="ONL94566.1"/>
    </source>
</evidence>
<keyword evidence="2" id="KW-0808">Transferase</keyword>
<feature type="domain" description="Nucleotidyl transferase" evidence="1">
    <location>
        <begin position="10"/>
        <end position="209"/>
    </location>
</feature>
<accession>A0A1D6JRJ6</accession>
<organism evidence="2">
    <name type="scientific">Zea mays</name>
    <name type="common">Maize</name>
    <dbReference type="NCBI Taxonomy" id="4577"/>
    <lineage>
        <taxon>Eukaryota</taxon>
        <taxon>Viridiplantae</taxon>
        <taxon>Streptophyta</taxon>
        <taxon>Embryophyta</taxon>
        <taxon>Tracheophyta</taxon>
        <taxon>Spermatophyta</taxon>
        <taxon>Magnoliopsida</taxon>
        <taxon>Liliopsida</taxon>
        <taxon>Poales</taxon>
        <taxon>Poaceae</taxon>
        <taxon>PACMAD clade</taxon>
        <taxon>Panicoideae</taxon>
        <taxon>Andropogonodae</taxon>
        <taxon>Andropogoneae</taxon>
        <taxon>Tripsacinae</taxon>
        <taxon>Zea</taxon>
    </lineage>
</organism>
<sequence>MAGYEQRVVAVIMVGGPTKGTRFRPLSLNVPKPLFPIAGQPMVHHPISACSRIPNLAQIYLIGFYDEREFALYVSSISNELRIPVRYLREDKPHGSAGGLYIFRDYIMEDSPSHIVLLNCDVCSSFPLPDMLEAHKKYGGMGTLLVNKVSAESANQFGELVADPETNELLHYTEKPETFVSDLINCGVYIFTPNIFSAIEDVLKQKKDRANLRRVSSFEALHSATKYVLCYTVYVFFFTNLLCPAVITFLFAIMWRFFQKLARPSI</sequence>
<protein>
    <submittedName>
        <fullName evidence="2">Mannose-1-phosphate guanylyltransferase 1</fullName>
    </submittedName>
</protein>